<evidence type="ECO:0000259" key="2">
    <source>
        <dbReference type="Pfam" id="PF04994"/>
    </source>
</evidence>
<feature type="region of interest" description="Disordered" evidence="1">
    <location>
        <begin position="51"/>
        <end position="76"/>
    </location>
</feature>
<feature type="non-terminal residue" evidence="3">
    <location>
        <position position="76"/>
    </location>
</feature>
<comment type="caution">
    <text evidence="3">The sequence shown here is derived from an EMBL/GenBank/DDBJ whole genome shotgun (WGS) entry which is preliminary data.</text>
</comment>
<evidence type="ECO:0000313" key="3">
    <source>
        <dbReference type="EMBL" id="MBK1662181.1"/>
    </source>
</evidence>
<accession>A0ABS1D6T7</accession>
<keyword evidence="4" id="KW-1185">Reference proteome</keyword>
<evidence type="ECO:0000313" key="4">
    <source>
        <dbReference type="Proteomes" id="UP000697995"/>
    </source>
</evidence>
<dbReference type="RefSeq" id="WP_200306612.1">
    <property type="nucleotide sequence ID" value="NZ_NRSG01000475.1"/>
</dbReference>
<gene>
    <name evidence="3" type="ORF">CKO45_28760</name>
</gene>
<proteinExistence type="predicted"/>
<dbReference type="InterPro" id="IPR007077">
    <property type="entry name" value="TfoX_C"/>
</dbReference>
<dbReference type="Gene3D" id="1.10.150.20">
    <property type="entry name" value="5' to 3' exonuclease, C-terminal subdomain"/>
    <property type="match status" value="1"/>
</dbReference>
<dbReference type="Proteomes" id="UP000697995">
    <property type="component" value="Unassembled WGS sequence"/>
</dbReference>
<feature type="domain" description="TfoX C-terminal" evidence="2">
    <location>
        <begin position="3"/>
        <end position="46"/>
    </location>
</feature>
<dbReference type="Pfam" id="PF04994">
    <property type="entry name" value="TfoX_C"/>
    <property type="match status" value="1"/>
</dbReference>
<reference evidence="3 4" key="1">
    <citation type="journal article" date="2020" name="Microorganisms">
        <title>Osmotic Adaptation and Compatible Solute Biosynthesis of Phototrophic Bacteria as Revealed from Genome Analyses.</title>
        <authorList>
            <person name="Imhoff J.F."/>
            <person name="Rahn T."/>
            <person name="Kunzel S."/>
            <person name="Keller A."/>
            <person name="Neulinger S.C."/>
        </authorList>
    </citation>
    <scope>NUCLEOTIDE SEQUENCE [LARGE SCALE GENOMIC DNA]</scope>
    <source>
        <strain evidence="3 4">DSM 15382</strain>
    </source>
</reference>
<protein>
    <recommendedName>
        <fullName evidence="2">TfoX C-terminal domain-containing protein</fullName>
    </recommendedName>
</protein>
<sequence>MTALRNLGPRGAQRLREDGIQTIGETRAIGAVAGYHRVRVRRPGVSRTLPRAPLLRAPLAGRAGRGRRSPTPAGKA</sequence>
<name>A0ABS1D6T7_9PROT</name>
<organism evidence="3 4">
    <name type="scientific">Paracraurococcus ruber</name>
    <dbReference type="NCBI Taxonomy" id="77675"/>
    <lineage>
        <taxon>Bacteria</taxon>
        <taxon>Pseudomonadati</taxon>
        <taxon>Pseudomonadota</taxon>
        <taxon>Alphaproteobacteria</taxon>
        <taxon>Acetobacterales</taxon>
        <taxon>Roseomonadaceae</taxon>
        <taxon>Paracraurococcus</taxon>
    </lineage>
</organism>
<dbReference type="EMBL" id="NRSG01000475">
    <property type="protein sequence ID" value="MBK1662181.1"/>
    <property type="molecule type" value="Genomic_DNA"/>
</dbReference>
<evidence type="ECO:0000256" key="1">
    <source>
        <dbReference type="SAM" id="MobiDB-lite"/>
    </source>
</evidence>
<feature type="compositionally biased region" description="Low complexity" evidence="1">
    <location>
        <begin position="51"/>
        <end position="62"/>
    </location>
</feature>